<comment type="caution">
    <text evidence="11">The sequence shown here is derived from an EMBL/GenBank/DDBJ whole genome shotgun (WGS) entry which is preliminary data.</text>
</comment>
<keyword evidence="7 9" id="KW-0460">Magnesium</keyword>
<dbReference type="InterPro" id="IPR036420">
    <property type="entry name" value="BRCT_dom_sf"/>
</dbReference>
<accession>A0A8J1U0R1</accession>
<gene>
    <name evidence="11" type="ORF">OFUS_LOCUS12459</name>
</gene>
<dbReference type="OrthoDB" id="205514at2759"/>
<dbReference type="GO" id="GO:0046872">
    <property type="term" value="F:metal ion binding"/>
    <property type="evidence" value="ECO:0007669"/>
    <property type="project" value="UniProtKB-UniRule"/>
</dbReference>
<dbReference type="AlphaFoldDB" id="A0A8J1U0R1"/>
<feature type="binding site" evidence="10">
    <location>
        <position position="334"/>
    </location>
    <ligand>
        <name>Mg(2+)</name>
        <dbReference type="ChEBI" id="CHEBI:18420"/>
    </ligand>
</feature>
<evidence type="ECO:0000256" key="10">
    <source>
        <dbReference type="PIRSR" id="PIRSR000817-1"/>
    </source>
</evidence>
<dbReference type="SUPFAM" id="SSF47802">
    <property type="entry name" value="DNA polymerase beta, N-terminal domain-like"/>
    <property type="match status" value="1"/>
</dbReference>
<dbReference type="CDD" id="cd00141">
    <property type="entry name" value="NT_POLXc"/>
    <property type="match status" value="1"/>
</dbReference>
<sequence length="518" mass="59104">MAGPPKKRKIDISSHFKDNLVHILPKKIPNWHYQLLIKNMTSKGVPFVQNYSPDVTHIVTSYDNVDQVKKAMNITEDEITCHIVKLEWLTHSLGEGKPVEITNQYKLLSVPKKNHEPEVTDSNYKQTKLNCFQVDPYCCQRRTPLQHHNKLLTDAFEILEENAEYIESSNDTKGYSRNLAYRRVLAVLRSLPQAVTSVKQIKDVKHIGGHSQKIIQELLEEKCCLEVEEIKRSVRYNKMKLFTGVFGAGVSTARRWYDTGMTSLNDVIQHNEDRSTAQKYGLAFFDDLNMPVLKAEAEQVKSIVKNITESILPGVSVTVTGGFRRGKTVGHDIDLLISHPKEGAEIGLLGKILEKLQQLNLILYGSHNKCTYSERHFTEEPRDPPTNSQMDHFEKWFGIIGLPKISTEKTVLIAENDASDKSIKDLVDLSKSEKSWTAKRVDLIIVPSSQYFYGLVGWTGNKMFNRDLRLYAQKELNMRLSSHGLYDLTKGCLLTSNSEEEVFKYLKLPVIPPELRNC</sequence>
<dbReference type="SMART" id="SM00483">
    <property type="entry name" value="POLXc"/>
    <property type="match status" value="1"/>
</dbReference>
<dbReference type="Gene3D" id="1.10.150.110">
    <property type="entry name" value="DNA polymerase beta, N-terminal domain-like"/>
    <property type="match status" value="1"/>
</dbReference>
<dbReference type="Gene3D" id="3.40.50.10190">
    <property type="entry name" value="BRCT domain"/>
    <property type="match status" value="1"/>
</dbReference>
<proteinExistence type="inferred from homology"/>
<comment type="subcellular location">
    <subcellularLocation>
        <location evidence="2 9">Nucleus</location>
    </subcellularLocation>
</comment>
<dbReference type="FunFam" id="3.30.210.10:FF:000004">
    <property type="entry name" value="DNA-directed DNA/RNA polymerase mu"/>
    <property type="match status" value="1"/>
</dbReference>
<reference evidence="11" key="1">
    <citation type="submission" date="2022-03" db="EMBL/GenBank/DDBJ databases">
        <authorList>
            <person name="Martin C."/>
        </authorList>
    </citation>
    <scope>NUCLEOTIDE SEQUENCE</scope>
</reference>
<dbReference type="SUPFAM" id="SSF81301">
    <property type="entry name" value="Nucleotidyltransferase"/>
    <property type="match status" value="1"/>
</dbReference>
<dbReference type="SUPFAM" id="SSF52113">
    <property type="entry name" value="BRCT domain"/>
    <property type="match status" value="1"/>
</dbReference>
<comment type="similarity">
    <text evidence="3 9">Belongs to the DNA polymerase type-X family.</text>
</comment>
<dbReference type="Gene3D" id="3.30.460.10">
    <property type="entry name" value="Beta Polymerase, domain 2"/>
    <property type="match status" value="1"/>
</dbReference>
<organism evidence="11 12">
    <name type="scientific">Owenia fusiformis</name>
    <name type="common">Polychaete worm</name>
    <dbReference type="NCBI Taxonomy" id="6347"/>
    <lineage>
        <taxon>Eukaryota</taxon>
        <taxon>Metazoa</taxon>
        <taxon>Spiralia</taxon>
        <taxon>Lophotrochozoa</taxon>
        <taxon>Annelida</taxon>
        <taxon>Polychaeta</taxon>
        <taxon>Sedentaria</taxon>
        <taxon>Canalipalpata</taxon>
        <taxon>Sabellida</taxon>
        <taxon>Oweniida</taxon>
        <taxon>Oweniidae</taxon>
        <taxon>Owenia</taxon>
    </lineage>
</organism>
<dbReference type="GO" id="GO:0003677">
    <property type="term" value="F:DNA binding"/>
    <property type="evidence" value="ECO:0007669"/>
    <property type="project" value="UniProtKB-UniRule"/>
</dbReference>
<dbReference type="InterPro" id="IPR018944">
    <property type="entry name" value="DNA_pol_lambd_fingers_domain"/>
</dbReference>
<dbReference type="PRINTS" id="PR00869">
    <property type="entry name" value="DNAPOLX"/>
</dbReference>
<dbReference type="InterPro" id="IPR001357">
    <property type="entry name" value="BRCT_dom"/>
</dbReference>
<dbReference type="PANTHER" id="PTHR11276:SF40">
    <property type="entry name" value="BRCT DOMAIN-CONTAINING PROTEIN"/>
    <property type="match status" value="1"/>
</dbReference>
<dbReference type="PROSITE" id="PS50172">
    <property type="entry name" value="BRCT"/>
    <property type="match status" value="1"/>
</dbReference>
<dbReference type="EMBL" id="CAIIXF020000006">
    <property type="protein sequence ID" value="CAH1786593.1"/>
    <property type="molecule type" value="Genomic_DNA"/>
</dbReference>
<dbReference type="InterPro" id="IPR001726">
    <property type="entry name" value="TdT/Mu"/>
</dbReference>
<dbReference type="GO" id="GO:0003887">
    <property type="term" value="F:DNA-directed DNA polymerase activity"/>
    <property type="evidence" value="ECO:0007669"/>
    <property type="project" value="UniProtKB-UniRule"/>
</dbReference>
<name>A0A8J1U0R1_OWEFU</name>
<dbReference type="PRINTS" id="PR00871">
    <property type="entry name" value="DNAPOLXTDT"/>
</dbReference>
<evidence type="ECO:0000256" key="4">
    <source>
        <dbReference type="ARBA" id="ARBA00022679"/>
    </source>
</evidence>
<dbReference type="InterPro" id="IPR037160">
    <property type="entry name" value="DNA_Pol_thumb_sf"/>
</dbReference>
<keyword evidence="6 9" id="KW-0479">Metal-binding</keyword>
<dbReference type="PANTHER" id="PTHR11276">
    <property type="entry name" value="DNA POLYMERASE TYPE-X FAMILY MEMBER"/>
    <property type="match status" value="1"/>
</dbReference>
<dbReference type="InterPro" id="IPR029398">
    <property type="entry name" value="PolB_thumb"/>
</dbReference>
<dbReference type="Proteomes" id="UP000749559">
    <property type="component" value="Unassembled WGS sequence"/>
</dbReference>
<evidence type="ECO:0000313" key="11">
    <source>
        <dbReference type="EMBL" id="CAH1786593.1"/>
    </source>
</evidence>
<dbReference type="InterPro" id="IPR022312">
    <property type="entry name" value="DNA_pol_X"/>
</dbReference>
<dbReference type="FunFam" id="1.10.150.110:FF:000003">
    <property type="entry name" value="DNA polymerase mu"/>
    <property type="match status" value="1"/>
</dbReference>
<keyword evidence="4 9" id="KW-0808">Transferase</keyword>
<dbReference type="Gene3D" id="1.10.150.20">
    <property type="entry name" value="5' to 3' exonuclease, C-terminal subdomain"/>
    <property type="match status" value="1"/>
</dbReference>
<dbReference type="Pfam" id="PF10391">
    <property type="entry name" value="DNA_pol_lambd_f"/>
    <property type="match status" value="1"/>
</dbReference>
<feature type="binding site" evidence="10">
    <location>
        <position position="442"/>
    </location>
    <ligand>
        <name>Mg(2+)</name>
        <dbReference type="ChEBI" id="CHEBI:18420"/>
    </ligand>
</feature>
<dbReference type="PIRSF" id="PIRSF000817">
    <property type="entry name" value="DNA_NT"/>
    <property type="match status" value="1"/>
</dbReference>
<dbReference type="Pfam" id="PF14716">
    <property type="entry name" value="HHH_8"/>
    <property type="match status" value="1"/>
</dbReference>
<feature type="binding site" evidence="10">
    <location>
        <position position="332"/>
    </location>
    <ligand>
        <name>Mg(2+)</name>
        <dbReference type="ChEBI" id="CHEBI:18420"/>
    </ligand>
</feature>
<dbReference type="InterPro" id="IPR043519">
    <property type="entry name" value="NT_sf"/>
</dbReference>
<evidence type="ECO:0000256" key="5">
    <source>
        <dbReference type="ARBA" id="ARBA00022695"/>
    </source>
</evidence>
<keyword evidence="5 9" id="KW-0548">Nucleotidyltransferase</keyword>
<dbReference type="SUPFAM" id="SSF81585">
    <property type="entry name" value="PsbU/PolX domain-like"/>
    <property type="match status" value="1"/>
</dbReference>
<dbReference type="Gene3D" id="3.30.210.10">
    <property type="entry name" value="DNA polymerase, thumb domain"/>
    <property type="match status" value="1"/>
</dbReference>
<evidence type="ECO:0000256" key="9">
    <source>
        <dbReference type="PIRNR" id="PIRNR000817"/>
    </source>
</evidence>
<evidence type="ECO:0000256" key="1">
    <source>
        <dbReference type="ARBA" id="ARBA00001946"/>
    </source>
</evidence>
<comment type="cofactor">
    <cofactor evidence="1 10">
        <name>Mg(2+)</name>
        <dbReference type="ChEBI" id="CHEBI:18420"/>
    </cofactor>
</comment>
<dbReference type="InterPro" id="IPR028207">
    <property type="entry name" value="DNA_pol_B_palm_palm"/>
</dbReference>
<dbReference type="InterPro" id="IPR019843">
    <property type="entry name" value="DNA_pol-X_BS"/>
</dbReference>
<evidence type="ECO:0000256" key="8">
    <source>
        <dbReference type="ARBA" id="ARBA00023242"/>
    </source>
</evidence>
<dbReference type="InterPro" id="IPR010996">
    <property type="entry name" value="HHH_MUS81"/>
</dbReference>
<evidence type="ECO:0000256" key="6">
    <source>
        <dbReference type="ARBA" id="ARBA00022723"/>
    </source>
</evidence>
<keyword evidence="12" id="KW-1185">Reference proteome</keyword>
<evidence type="ECO:0000256" key="3">
    <source>
        <dbReference type="ARBA" id="ARBA00008323"/>
    </source>
</evidence>
<evidence type="ECO:0000313" key="12">
    <source>
        <dbReference type="Proteomes" id="UP000749559"/>
    </source>
</evidence>
<dbReference type="Pfam" id="PF14791">
    <property type="entry name" value="DNA_pol_B_thumb"/>
    <property type="match status" value="1"/>
</dbReference>
<dbReference type="GO" id="GO:0005634">
    <property type="term" value="C:nucleus"/>
    <property type="evidence" value="ECO:0007669"/>
    <property type="project" value="UniProtKB-SubCell"/>
</dbReference>
<dbReference type="Pfam" id="PF14792">
    <property type="entry name" value="DNA_pol_B_palm"/>
    <property type="match status" value="1"/>
</dbReference>
<protein>
    <submittedName>
        <fullName evidence="11">Uncharacterized protein</fullName>
    </submittedName>
</protein>
<keyword evidence="8 9" id="KW-0539">Nucleus</keyword>
<dbReference type="InterPro" id="IPR027421">
    <property type="entry name" value="DNA_pol_lamdba_lyase_dom_sf"/>
</dbReference>
<evidence type="ECO:0000256" key="2">
    <source>
        <dbReference type="ARBA" id="ARBA00004123"/>
    </source>
</evidence>
<dbReference type="PROSITE" id="PS00522">
    <property type="entry name" value="DNA_POLYMERASE_X"/>
    <property type="match status" value="1"/>
</dbReference>
<evidence type="ECO:0000256" key="7">
    <source>
        <dbReference type="ARBA" id="ARBA00022842"/>
    </source>
</evidence>
<dbReference type="GO" id="GO:0006303">
    <property type="term" value="P:double-strand break repair via nonhomologous end joining"/>
    <property type="evidence" value="ECO:0007669"/>
    <property type="project" value="TreeGrafter"/>
</dbReference>
<dbReference type="InterPro" id="IPR002054">
    <property type="entry name" value="DNA-dir_DNA_pol_X"/>
</dbReference>